<dbReference type="Proteomes" id="UP000320623">
    <property type="component" value="Unassembled WGS sequence"/>
</dbReference>
<sequence>MLVLICLLTISSISQAQKIDHIKKYAVCYAKITPQETSGFELLILDPDIYTKDEILDFKKRGVKTIAYLNIAEFETYRKPALPESIIISKNPLWEGHFYVDINSRAWEDYIFFDRIPKIISKEFDGFFIDMVDIVSIFPNFEDKIIDYIKRIKIQNDDKILIINNGWVLLDTLKSFADAFLIEGLFTRYDFKTKRYFVRFEKEYKDRVEILKKLGKKIFTLDFLPENDKRKYFVKSLSLKYGFTPYISTIELNKIYR</sequence>
<keyword evidence="3" id="KW-1185">Reference proteome</keyword>
<dbReference type="EMBL" id="FAOO01000002">
    <property type="protein sequence ID" value="CUU01835.1"/>
    <property type="molecule type" value="Genomic_DNA"/>
</dbReference>
<gene>
    <name evidence="2" type="ORF">JGI1_00350</name>
</gene>
<evidence type="ECO:0000313" key="2">
    <source>
        <dbReference type="EMBL" id="CUU01835.1"/>
    </source>
</evidence>
<dbReference type="STRING" id="1643428.GCA_001442855_00337"/>
<protein>
    <submittedName>
        <fullName evidence="2">Extracellular protein</fullName>
    </submittedName>
</protein>
<dbReference type="PANTHER" id="PTHR35882:SF2">
    <property type="entry name" value="PELA"/>
    <property type="match status" value="1"/>
</dbReference>
<dbReference type="PANTHER" id="PTHR35882">
    <property type="entry name" value="PELA"/>
    <property type="match status" value="1"/>
</dbReference>
<dbReference type="AlphaFoldDB" id="A0A0S4MTF5"/>
<name>A0A0S4MTF5_9BACT</name>
<dbReference type="SUPFAM" id="SSF51445">
    <property type="entry name" value="(Trans)glycosidases"/>
    <property type="match status" value="1"/>
</dbReference>
<feature type="domain" description="Glycoside-hydrolase family GH114 TIM-barrel" evidence="1">
    <location>
        <begin position="38"/>
        <end position="252"/>
    </location>
</feature>
<evidence type="ECO:0000313" key="3">
    <source>
        <dbReference type="Proteomes" id="UP000320623"/>
    </source>
</evidence>
<organism evidence="2 3">
    <name type="scientific">Candidatus Thermokryptus mobilis</name>
    <dbReference type="NCBI Taxonomy" id="1643428"/>
    <lineage>
        <taxon>Bacteria</taxon>
        <taxon>Pseudomonadati</taxon>
        <taxon>Candidatus Kryptoniota</taxon>
        <taxon>Candidatus Thermokryptus</taxon>
    </lineage>
</organism>
<dbReference type="InterPro" id="IPR004352">
    <property type="entry name" value="GH114_TIM-barrel"/>
</dbReference>
<accession>A0A0S4MTF5</accession>
<dbReference type="Gene3D" id="3.20.20.70">
    <property type="entry name" value="Aldolase class I"/>
    <property type="match status" value="1"/>
</dbReference>
<dbReference type="InterPro" id="IPR013785">
    <property type="entry name" value="Aldolase_TIM"/>
</dbReference>
<evidence type="ECO:0000259" key="1">
    <source>
        <dbReference type="Pfam" id="PF03537"/>
    </source>
</evidence>
<dbReference type="InterPro" id="IPR017853">
    <property type="entry name" value="GH"/>
</dbReference>
<reference evidence="3" key="1">
    <citation type="submission" date="2015-11" db="EMBL/GenBank/DDBJ databases">
        <authorList>
            <person name="Varghese N."/>
        </authorList>
    </citation>
    <scope>NUCLEOTIDE SEQUENCE [LARGE SCALE GENOMIC DNA]</scope>
</reference>
<dbReference type="Pfam" id="PF03537">
    <property type="entry name" value="Glyco_hydro_114"/>
    <property type="match status" value="1"/>
</dbReference>
<proteinExistence type="predicted"/>
<dbReference type="OrthoDB" id="10730at2"/>